<evidence type="ECO:0008006" key="3">
    <source>
        <dbReference type="Google" id="ProtNLM"/>
    </source>
</evidence>
<dbReference type="RefSeq" id="WP_212528666.1">
    <property type="nucleotide sequence ID" value="NZ_JAGSOG010000049.1"/>
</dbReference>
<protein>
    <recommendedName>
        <fullName evidence="3">Nucleotidyltransferase family protein</fullName>
    </recommendedName>
</protein>
<name>A0A941ITA2_9ACTN</name>
<reference evidence="1" key="1">
    <citation type="submission" date="2021-04" db="EMBL/GenBank/DDBJ databases">
        <title>Genome based classification of Actinospica acidithermotolerans sp. nov., an actinobacterium isolated from an Indonesian hot spring.</title>
        <authorList>
            <person name="Kusuma A.B."/>
            <person name="Putra K.E."/>
            <person name="Nafisah S."/>
            <person name="Loh J."/>
            <person name="Nouioui I."/>
            <person name="Goodfellow M."/>
        </authorList>
    </citation>
    <scope>NUCLEOTIDE SEQUENCE</scope>
    <source>
        <strain evidence="1">CSCA 57</strain>
    </source>
</reference>
<keyword evidence="2" id="KW-1185">Reference proteome</keyword>
<sequence>MVLADHVLIRLLAGLRLPPSDYVVTGSGPLLAYGLKTTVHDLDLVARGEAWDRALTHGQVSLAASGLGLRVELFDGCIEVFDHWLAGSGDVDAMIDAAVRVEGIPFMSLGDTLRWKRGLGRAKDLADIALIEHRLTVPVR</sequence>
<proteinExistence type="predicted"/>
<comment type="caution">
    <text evidence="1">The sequence shown here is derived from an EMBL/GenBank/DDBJ whole genome shotgun (WGS) entry which is preliminary data.</text>
</comment>
<evidence type="ECO:0000313" key="2">
    <source>
        <dbReference type="Proteomes" id="UP000675781"/>
    </source>
</evidence>
<dbReference type="Gene3D" id="3.30.460.40">
    <property type="match status" value="1"/>
</dbReference>
<organism evidence="1 2">
    <name type="scientific">Actinospica durhamensis</name>
    <dbReference type="NCBI Taxonomy" id="1508375"/>
    <lineage>
        <taxon>Bacteria</taxon>
        <taxon>Bacillati</taxon>
        <taxon>Actinomycetota</taxon>
        <taxon>Actinomycetes</taxon>
        <taxon>Catenulisporales</taxon>
        <taxon>Actinospicaceae</taxon>
        <taxon>Actinospica</taxon>
    </lineage>
</organism>
<dbReference type="EMBL" id="JAGSOG010000049">
    <property type="protein sequence ID" value="MBR7834146.1"/>
    <property type="molecule type" value="Genomic_DNA"/>
</dbReference>
<dbReference type="SUPFAM" id="SSF81301">
    <property type="entry name" value="Nucleotidyltransferase"/>
    <property type="match status" value="1"/>
</dbReference>
<evidence type="ECO:0000313" key="1">
    <source>
        <dbReference type="EMBL" id="MBR7834146.1"/>
    </source>
</evidence>
<gene>
    <name evidence="1" type="ORF">KDL01_12800</name>
</gene>
<accession>A0A941ITA2</accession>
<dbReference type="AlphaFoldDB" id="A0A941ITA2"/>
<dbReference type="InterPro" id="IPR043519">
    <property type="entry name" value="NT_sf"/>
</dbReference>
<dbReference type="Proteomes" id="UP000675781">
    <property type="component" value="Unassembled WGS sequence"/>
</dbReference>